<proteinExistence type="predicted"/>
<dbReference type="RefSeq" id="WP_131927575.1">
    <property type="nucleotide sequence ID" value="NZ_SLXB01000044.1"/>
</dbReference>
<sequence>MKTRLLTLLFCLLVGFLLISCSTPRKLRASKEEKTKVDQAIQESNTGASSTFVDTTKTNGVEVTYTKIEYYPPKANEEPTPEPEGQVTPGKTTHPEESRNKEPAPAKKQPPNKGPIKSIEQLTVKQNSEEKGISQSQEANASVKEETTTTDTDKTEANTEQPAADPYRWRYILAILVIVVVAGVWLKKTKIGKTVISFIKKIFVHN</sequence>
<dbReference type="AlphaFoldDB" id="A0A4R2LZS0"/>
<reference evidence="3 4" key="1">
    <citation type="submission" date="2019-03" db="EMBL/GenBank/DDBJ databases">
        <title>Genomic Encyclopedia of Type Strains, Phase IV (KMG-IV): sequencing the most valuable type-strain genomes for metagenomic binning, comparative biology and taxonomic classification.</title>
        <authorList>
            <person name="Goeker M."/>
        </authorList>
    </citation>
    <scope>NUCLEOTIDE SEQUENCE [LARGE SCALE GENOMIC DNA]</scope>
    <source>
        <strain evidence="3 4">DSM 23917</strain>
    </source>
</reference>
<feature type="compositionally biased region" description="Basic and acidic residues" evidence="1">
    <location>
        <begin position="93"/>
        <end position="105"/>
    </location>
</feature>
<protein>
    <recommendedName>
        <fullName evidence="5">Lipoprotein</fullName>
    </recommendedName>
</protein>
<dbReference type="Proteomes" id="UP000295600">
    <property type="component" value="Unassembled WGS sequence"/>
</dbReference>
<feature type="region of interest" description="Disordered" evidence="1">
    <location>
        <begin position="27"/>
        <end position="53"/>
    </location>
</feature>
<keyword evidence="2" id="KW-0812">Transmembrane</keyword>
<evidence type="ECO:0000313" key="4">
    <source>
        <dbReference type="Proteomes" id="UP000295600"/>
    </source>
</evidence>
<feature type="region of interest" description="Disordered" evidence="1">
    <location>
        <begin position="71"/>
        <end position="161"/>
    </location>
</feature>
<name>A0A4R2LZS0_9BACE</name>
<evidence type="ECO:0000256" key="1">
    <source>
        <dbReference type="SAM" id="MobiDB-lite"/>
    </source>
</evidence>
<feature type="compositionally biased region" description="Basic and acidic residues" evidence="1">
    <location>
        <begin position="143"/>
        <end position="157"/>
    </location>
</feature>
<feature type="transmembrane region" description="Helical" evidence="2">
    <location>
        <begin position="169"/>
        <end position="186"/>
    </location>
</feature>
<accession>A0A4R2LZS0</accession>
<feature type="compositionally biased region" description="Polar residues" evidence="1">
    <location>
        <begin position="41"/>
        <end position="53"/>
    </location>
</feature>
<evidence type="ECO:0000256" key="2">
    <source>
        <dbReference type="SAM" id="Phobius"/>
    </source>
</evidence>
<organism evidence="3 4">
    <name type="scientific">Prevotella heparinolytica</name>
    <dbReference type="NCBI Taxonomy" id="28113"/>
    <lineage>
        <taxon>Bacteria</taxon>
        <taxon>Pseudomonadati</taxon>
        <taxon>Bacteroidota</taxon>
        <taxon>Bacteroidia</taxon>
        <taxon>Bacteroidales</taxon>
        <taxon>Bacteroidaceae</taxon>
        <taxon>Bacteroides</taxon>
    </lineage>
</organism>
<keyword evidence="2" id="KW-1133">Transmembrane helix</keyword>
<evidence type="ECO:0000313" key="3">
    <source>
        <dbReference type="EMBL" id="TCO86120.1"/>
    </source>
</evidence>
<keyword evidence="2" id="KW-0472">Membrane</keyword>
<gene>
    <name evidence="3" type="ORF">EV202_1445</name>
</gene>
<evidence type="ECO:0008006" key="5">
    <source>
        <dbReference type="Google" id="ProtNLM"/>
    </source>
</evidence>
<dbReference type="EMBL" id="SLXB01000044">
    <property type="protein sequence ID" value="TCO86120.1"/>
    <property type="molecule type" value="Genomic_DNA"/>
</dbReference>
<comment type="caution">
    <text evidence="3">The sequence shown here is derived from an EMBL/GenBank/DDBJ whole genome shotgun (WGS) entry which is preliminary data.</text>
</comment>
<dbReference type="PROSITE" id="PS51257">
    <property type="entry name" value="PROKAR_LIPOPROTEIN"/>
    <property type="match status" value="1"/>
</dbReference>